<gene>
    <name evidence="6" type="ORF">FDG2_0203</name>
</gene>
<dbReference type="AlphaFoldDB" id="A0A1C3NT58"/>
<dbReference type="GO" id="GO:0003700">
    <property type="term" value="F:DNA-binding transcription factor activity"/>
    <property type="evidence" value="ECO:0007669"/>
    <property type="project" value="TreeGrafter"/>
</dbReference>
<dbReference type="SUPFAM" id="SSF48498">
    <property type="entry name" value="Tetracyclin repressor-like, C-terminal domain"/>
    <property type="match status" value="1"/>
</dbReference>
<evidence type="ECO:0000313" key="7">
    <source>
        <dbReference type="Proteomes" id="UP000199013"/>
    </source>
</evidence>
<dbReference type="EMBL" id="FLUV01000084">
    <property type="protein sequence ID" value="SBW17404.1"/>
    <property type="molecule type" value="Genomic_DNA"/>
</dbReference>
<keyword evidence="2 4" id="KW-0238">DNA-binding</keyword>
<dbReference type="InterPro" id="IPR001647">
    <property type="entry name" value="HTH_TetR"/>
</dbReference>
<dbReference type="PROSITE" id="PS50977">
    <property type="entry name" value="HTH_TETR_2"/>
    <property type="match status" value="1"/>
</dbReference>
<sequence length="219" mass="24213">MTRRPYDNAGRVEQARATQRRVLEAARELIIERGPTAVSMRDIAAHARVSVETLYKTFGTRAVLIKNVYDVTLAGDDESQGIAGRPEIQTIVAAVDPREKLARYAALARRLAERLGPLQYRLRAAAHSGDRDLQGLIGTVDAERLAGAGRLIHHLVDTGGLRAGLDPDRARDIVWALISPEVYDLLAGDRRWSHDEYEHWLAQTLADTIAPVPKADRNA</sequence>
<accession>A0A1C3NT58</accession>
<keyword evidence="3" id="KW-0804">Transcription</keyword>
<evidence type="ECO:0000256" key="4">
    <source>
        <dbReference type="PROSITE-ProRule" id="PRU00335"/>
    </source>
</evidence>
<evidence type="ECO:0000256" key="1">
    <source>
        <dbReference type="ARBA" id="ARBA00023015"/>
    </source>
</evidence>
<proteinExistence type="predicted"/>
<feature type="DNA-binding region" description="H-T-H motif" evidence="4">
    <location>
        <begin position="39"/>
        <end position="58"/>
    </location>
</feature>
<evidence type="ECO:0000256" key="3">
    <source>
        <dbReference type="ARBA" id="ARBA00023163"/>
    </source>
</evidence>
<dbReference type="InterPro" id="IPR009057">
    <property type="entry name" value="Homeodomain-like_sf"/>
</dbReference>
<protein>
    <submittedName>
        <fullName evidence="6">Putative TetR-family transcriptional regulator</fullName>
    </submittedName>
</protein>
<name>A0A1C3NT58_9ACTN</name>
<dbReference type="GO" id="GO:0000976">
    <property type="term" value="F:transcription cis-regulatory region binding"/>
    <property type="evidence" value="ECO:0007669"/>
    <property type="project" value="TreeGrafter"/>
</dbReference>
<dbReference type="PRINTS" id="PR00455">
    <property type="entry name" value="HTHTETR"/>
</dbReference>
<dbReference type="PANTHER" id="PTHR30055">
    <property type="entry name" value="HTH-TYPE TRANSCRIPTIONAL REGULATOR RUTR"/>
    <property type="match status" value="1"/>
</dbReference>
<dbReference type="Gene3D" id="1.10.357.10">
    <property type="entry name" value="Tetracycline Repressor, domain 2"/>
    <property type="match status" value="1"/>
</dbReference>
<dbReference type="InterPro" id="IPR036271">
    <property type="entry name" value="Tet_transcr_reg_TetR-rel_C_sf"/>
</dbReference>
<evidence type="ECO:0000313" key="6">
    <source>
        <dbReference type="EMBL" id="SBW17404.1"/>
    </source>
</evidence>
<reference evidence="7" key="1">
    <citation type="submission" date="2016-02" db="EMBL/GenBank/DDBJ databases">
        <authorList>
            <person name="Wibberg D."/>
        </authorList>
    </citation>
    <scope>NUCLEOTIDE SEQUENCE [LARGE SCALE GENOMIC DNA]</scope>
</reference>
<dbReference type="SUPFAM" id="SSF46689">
    <property type="entry name" value="Homeodomain-like"/>
    <property type="match status" value="1"/>
</dbReference>
<dbReference type="Proteomes" id="UP000199013">
    <property type="component" value="Unassembled WGS sequence"/>
</dbReference>
<dbReference type="PANTHER" id="PTHR30055:SF234">
    <property type="entry name" value="HTH-TYPE TRANSCRIPTIONAL REGULATOR BETI"/>
    <property type="match status" value="1"/>
</dbReference>
<dbReference type="Pfam" id="PF00440">
    <property type="entry name" value="TetR_N"/>
    <property type="match status" value="1"/>
</dbReference>
<evidence type="ECO:0000256" key="2">
    <source>
        <dbReference type="ARBA" id="ARBA00023125"/>
    </source>
</evidence>
<keyword evidence="7" id="KW-1185">Reference proteome</keyword>
<evidence type="ECO:0000259" key="5">
    <source>
        <dbReference type="PROSITE" id="PS50977"/>
    </source>
</evidence>
<feature type="domain" description="HTH tetR-type" evidence="5">
    <location>
        <begin position="16"/>
        <end position="76"/>
    </location>
</feature>
<organism evidence="6 7">
    <name type="scientific">Candidatus Protofrankia californiensis</name>
    <dbReference type="NCBI Taxonomy" id="1839754"/>
    <lineage>
        <taxon>Bacteria</taxon>
        <taxon>Bacillati</taxon>
        <taxon>Actinomycetota</taxon>
        <taxon>Actinomycetes</taxon>
        <taxon>Frankiales</taxon>
        <taxon>Frankiaceae</taxon>
        <taxon>Protofrankia</taxon>
    </lineage>
</organism>
<dbReference type="InterPro" id="IPR050109">
    <property type="entry name" value="HTH-type_TetR-like_transc_reg"/>
</dbReference>
<keyword evidence="1" id="KW-0805">Transcription regulation</keyword>